<keyword evidence="5 8" id="KW-0378">Hydrolase</keyword>
<sequence>MASLVVADTDIVIDFLRGKGAWVQVVRDLIGGRRLRLTAVTAFELQVGTAFHDRSADILKLLKSRTLALDPAAALLAGEVADDLRSRGTPIGFADCLQAGVCLRHALPLVTRNRKHFERIAGLELVEP</sequence>
<evidence type="ECO:0000256" key="3">
    <source>
        <dbReference type="ARBA" id="ARBA00022722"/>
    </source>
</evidence>
<comment type="caution">
    <text evidence="10">The sequence shown here is derived from an EMBL/GenBank/DDBJ whole genome shotgun (WGS) entry which is preliminary data.</text>
</comment>
<dbReference type="GO" id="GO:0000287">
    <property type="term" value="F:magnesium ion binding"/>
    <property type="evidence" value="ECO:0007669"/>
    <property type="project" value="UniProtKB-UniRule"/>
</dbReference>
<dbReference type="GO" id="GO:0090729">
    <property type="term" value="F:toxin activity"/>
    <property type="evidence" value="ECO:0007669"/>
    <property type="project" value="UniProtKB-KW"/>
</dbReference>
<dbReference type="SUPFAM" id="SSF88723">
    <property type="entry name" value="PIN domain-like"/>
    <property type="match status" value="1"/>
</dbReference>
<keyword evidence="3 8" id="KW-0540">Nuclease</keyword>
<evidence type="ECO:0000256" key="8">
    <source>
        <dbReference type="HAMAP-Rule" id="MF_00265"/>
    </source>
</evidence>
<keyword evidence="4 8" id="KW-0479">Metal-binding</keyword>
<dbReference type="PANTHER" id="PTHR33653:SF1">
    <property type="entry name" value="RIBONUCLEASE VAPC2"/>
    <property type="match status" value="1"/>
</dbReference>
<dbReference type="InterPro" id="IPR002716">
    <property type="entry name" value="PIN_dom"/>
</dbReference>
<evidence type="ECO:0000313" key="10">
    <source>
        <dbReference type="EMBL" id="PIB75947.1"/>
    </source>
</evidence>
<dbReference type="GO" id="GO:0004540">
    <property type="term" value="F:RNA nuclease activity"/>
    <property type="evidence" value="ECO:0007669"/>
    <property type="project" value="InterPro"/>
</dbReference>
<evidence type="ECO:0000256" key="1">
    <source>
        <dbReference type="ARBA" id="ARBA00001946"/>
    </source>
</evidence>
<dbReference type="EC" id="3.1.-.-" evidence="8"/>
<evidence type="ECO:0000259" key="9">
    <source>
        <dbReference type="Pfam" id="PF01850"/>
    </source>
</evidence>
<dbReference type="AlphaFoldDB" id="A0A2G5PCB9"/>
<dbReference type="EMBL" id="PDCN02000007">
    <property type="protein sequence ID" value="PIB75947.1"/>
    <property type="molecule type" value="Genomic_DNA"/>
</dbReference>
<accession>A0A2G5PCB9</accession>
<evidence type="ECO:0000256" key="2">
    <source>
        <dbReference type="ARBA" id="ARBA00022649"/>
    </source>
</evidence>
<proteinExistence type="inferred from homology"/>
<evidence type="ECO:0000313" key="11">
    <source>
        <dbReference type="Proteomes" id="UP000230551"/>
    </source>
</evidence>
<keyword evidence="2 8" id="KW-1277">Toxin-antitoxin system</keyword>
<dbReference type="RefSeq" id="WP_090590604.1">
    <property type="nucleotide sequence ID" value="NZ_CP104302.1"/>
</dbReference>
<evidence type="ECO:0000256" key="6">
    <source>
        <dbReference type="ARBA" id="ARBA00022842"/>
    </source>
</evidence>
<keyword evidence="6 8" id="KW-0460">Magnesium</keyword>
<dbReference type="InterPro" id="IPR029060">
    <property type="entry name" value="PIN-like_dom_sf"/>
</dbReference>
<dbReference type="STRING" id="85968.GCA_900073015_02879"/>
<reference evidence="10 11" key="1">
    <citation type="journal article" date="2017" name="Infect. Genet. Evol.">
        <title>The new phylogeny of the genus Mycobacterium: The old and the news.</title>
        <authorList>
            <person name="Tortoli E."/>
            <person name="Fedrizzi T."/>
            <person name="Meehan C.J."/>
            <person name="Trovato A."/>
            <person name="Grottola A."/>
            <person name="Giacobazzi E."/>
            <person name="Serpini G.F."/>
            <person name="Tagliazucchi S."/>
            <person name="Fabio A."/>
            <person name="Bettua C."/>
            <person name="Bertorelli R."/>
            <person name="Frascaro F."/>
            <person name="De Sanctis V."/>
            <person name="Pecorari M."/>
            <person name="Jousson O."/>
            <person name="Segata N."/>
            <person name="Cirillo D.M."/>
        </authorList>
    </citation>
    <scope>NUCLEOTIDE SEQUENCE [LARGE SCALE GENOMIC DNA]</scope>
    <source>
        <strain evidence="10 11">CIP1034565</strain>
    </source>
</reference>
<protein>
    <recommendedName>
        <fullName evidence="8">Ribonuclease VapC</fullName>
        <shortName evidence="8">RNase VapC</shortName>
        <ecNumber evidence="8">3.1.-.-</ecNumber>
    </recommendedName>
    <alternativeName>
        <fullName evidence="8">Toxin VapC</fullName>
    </alternativeName>
</protein>
<comment type="function">
    <text evidence="8">Toxic component of a toxin-antitoxin (TA) system. An RNase.</text>
</comment>
<feature type="binding site" evidence="8">
    <location>
        <position position="8"/>
    </location>
    <ligand>
        <name>Mg(2+)</name>
        <dbReference type="ChEBI" id="CHEBI:18420"/>
    </ligand>
</feature>
<evidence type="ECO:0000256" key="7">
    <source>
        <dbReference type="ARBA" id="ARBA00038093"/>
    </source>
</evidence>
<dbReference type="CDD" id="cd09881">
    <property type="entry name" value="PIN_VapC4-5_FitB-like"/>
    <property type="match status" value="1"/>
</dbReference>
<gene>
    <name evidence="8" type="primary">vapC</name>
    <name evidence="10" type="ORF">CQY22_007845</name>
</gene>
<dbReference type="Pfam" id="PF01850">
    <property type="entry name" value="PIN"/>
    <property type="match status" value="1"/>
</dbReference>
<keyword evidence="11" id="KW-1185">Reference proteome</keyword>
<evidence type="ECO:0000256" key="4">
    <source>
        <dbReference type="ARBA" id="ARBA00022723"/>
    </source>
</evidence>
<dbReference type="GO" id="GO:0016787">
    <property type="term" value="F:hydrolase activity"/>
    <property type="evidence" value="ECO:0007669"/>
    <property type="project" value="UniProtKB-KW"/>
</dbReference>
<dbReference type="InterPro" id="IPR022907">
    <property type="entry name" value="VapC_family"/>
</dbReference>
<dbReference type="HAMAP" id="MF_00265">
    <property type="entry name" value="VapC_Nob1"/>
    <property type="match status" value="1"/>
</dbReference>
<dbReference type="Gene3D" id="3.40.50.1010">
    <property type="entry name" value="5'-nuclease"/>
    <property type="match status" value="1"/>
</dbReference>
<keyword evidence="8" id="KW-0800">Toxin</keyword>
<comment type="similarity">
    <text evidence="7 8">Belongs to the PINc/VapC protein family.</text>
</comment>
<name>A0A2G5PCB9_9MYCO</name>
<comment type="cofactor">
    <cofactor evidence="1 8">
        <name>Mg(2+)</name>
        <dbReference type="ChEBI" id="CHEBI:18420"/>
    </cofactor>
</comment>
<organism evidence="10 11">
    <name type="scientific">Mycolicibacterium brumae</name>
    <dbReference type="NCBI Taxonomy" id="85968"/>
    <lineage>
        <taxon>Bacteria</taxon>
        <taxon>Bacillati</taxon>
        <taxon>Actinomycetota</taxon>
        <taxon>Actinomycetes</taxon>
        <taxon>Mycobacteriales</taxon>
        <taxon>Mycobacteriaceae</taxon>
        <taxon>Mycolicibacterium</taxon>
    </lineage>
</organism>
<feature type="binding site" evidence="8">
    <location>
        <position position="95"/>
    </location>
    <ligand>
        <name>Mg(2+)</name>
        <dbReference type="ChEBI" id="CHEBI:18420"/>
    </ligand>
</feature>
<dbReference type="PANTHER" id="PTHR33653">
    <property type="entry name" value="RIBONUCLEASE VAPC2"/>
    <property type="match status" value="1"/>
</dbReference>
<feature type="domain" description="PIN" evidence="9">
    <location>
        <begin position="6"/>
        <end position="122"/>
    </location>
</feature>
<dbReference type="OrthoDB" id="9804823at2"/>
<dbReference type="Proteomes" id="UP000230551">
    <property type="component" value="Unassembled WGS sequence"/>
</dbReference>
<evidence type="ECO:0000256" key="5">
    <source>
        <dbReference type="ARBA" id="ARBA00022801"/>
    </source>
</evidence>
<dbReference type="InterPro" id="IPR050556">
    <property type="entry name" value="Type_II_TA_system_RNase"/>
</dbReference>